<feature type="non-terminal residue" evidence="2">
    <location>
        <position position="1"/>
    </location>
</feature>
<comment type="caution">
    <text evidence="2">The sequence shown here is derived from an EMBL/GenBank/DDBJ whole genome shotgun (WGS) entry which is preliminary data.</text>
</comment>
<sequence length="117" mass="12962">SEDKGNDDGDNHDDAESDDHDDDNQTEYEEKDIDEGVRTPSGDEFTNEEKLDDEETMDDEEDDEVDEPVQSSSVSSGFTSKFLNLENPSLGENEIASLMETLAPHATTILEITLGFT</sequence>
<feature type="compositionally biased region" description="Acidic residues" evidence="1">
    <location>
        <begin position="50"/>
        <end position="67"/>
    </location>
</feature>
<feature type="compositionally biased region" description="Acidic residues" evidence="1">
    <location>
        <begin position="15"/>
        <end position="33"/>
    </location>
</feature>
<organism evidence="2">
    <name type="scientific">Tanacetum cinerariifolium</name>
    <name type="common">Dalmatian daisy</name>
    <name type="synonym">Chrysanthemum cinerariifolium</name>
    <dbReference type="NCBI Taxonomy" id="118510"/>
    <lineage>
        <taxon>Eukaryota</taxon>
        <taxon>Viridiplantae</taxon>
        <taxon>Streptophyta</taxon>
        <taxon>Embryophyta</taxon>
        <taxon>Tracheophyta</taxon>
        <taxon>Spermatophyta</taxon>
        <taxon>Magnoliopsida</taxon>
        <taxon>eudicotyledons</taxon>
        <taxon>Gunneridae</taxon>
        <taxon>Pentapetalae</taxon>
        <taxon>asterids</taxon>
        <taxon>campanulids</taxon>
        <taxon>Asterales</taxon>
        <taxon>Asteraceae</taxon>
        <taxon>Asteroideae</taxon>
        <taxon>Anthemideae</taxon>
        <taxon>Anthemidinae</taxon>
        <taxon>Tanacetum</taxon>
    </lineage>
</organism>
<evidence type="ECO:0000256" key="1">
    <source>
        <dbReference type="SAM" id="MobiDB-lite"/>
    </source>
</evidence>
<feature type="compositionally biased region" description="Basic and acidic residues" evidence="1">
    <location>
        <begin position="1"/>
        <end position="14"/>
    </location>
</feature>
<proteinExistence type="predicted"/>
<feature type="non-terminal residue" evidence="2">
    <location>
        <position position="117"/>
    </location>
</feature>
<gene>
    <name evidence="2" type="ORF">Tci_904709</name>
</gene>
<feature type="region of interest" description="Disordered" evidence="1">
    <location>
        <begin position="1"/>
        <end position="85"/>
    </location>
</feature>
<protein>
    <submittedName>
        <fullName evidence="2">Uncharacterized protein</fullName>
    </submittedName>
</protein>
<accession>A0A699VDX8</accession>
<evidence type="ECO:0000313" key="2">
    <source>
        <dbReference type="EMBL" id="GFD32740.1"/>
    </source>
</evidence>
<dbReference type="EMBL" id="BKCJ011427667">
    <property type="protein sequence ID" value="GFD32740.1"/>
    <property type="molecule type" value="Genomic_DNA"/>
</dbReference>
<dbReference type="AlphaFoldDB" id="A0A699VDX8"/>
<reference evidence="2" key="1">
    <citation type="journal article" date="2019" name="Sci. Rep.">
        <title>Draft genome of Tanacetum cinerariifolium, the natural source of mosquito coil.</title>
        <authorList>
            <person name="Yamashiro T."/>
            <person name="Shiraishi A."/>
            <person name="Satake H."/>
            <person name="Nakayama K."/>
        </authorList>
    </citation>
    <scope>NUCLEOTIDE SEQUENCE</scope>
</reference>
<name>A0A699VDX8_TANCI</name>